<name>A0A0F9TH64_9ZZZZ</name>
<sequence>MVEIGIMIEIGRIAVLLLTGFILGWIIGTAKTIKSEEEKLK</sequence>
<organism evidence="2">
    <name type="scientific">marine sediment metagenome</name>
    <dbReference type="NCBI Taxonomy" id="412755"/>
    <lineage>
        <taxon>unclassified sequences</taxon>
        <taxon>metagenomes</taxon>
        <taxon>ecological metagenomes</taxon>
    </lineage>
</organism>
<accession>A0A0F9TH64</accession>
<keyword evidence="1" id="KW-0812">Transmembrane</keyword>
<protein>
    <submittedName>
        <fullName evidence="2">Uncharacterized protein</fullName>
    </submittedName>
</protein>
<dbReference type="AlphaFoldDB" id="A0A0F9TH64"/>
<evidence type="ECO:0000256" key="1">
    <source>
        <dbReference type="SAM" id="Phobius"/>
    </source>
</evidence>
<evidence type="ECO:0000313" key="2">
    <source>
        <dbReference type="EMBL" id="KKN40773.1"/>
    </source>
</evidence>
<reference evidence="2" key="1">
    <citation type="journal article" date="2015" name="Nature">
        <title>Complex archaea that bridge the gap between prokaryotes and eukaryotes.</title>
        <authorList>
            <person name="Spang A."/>
            <person name="Saw J.H."/>
            <person name="Jorgensen S.L."/>
            <person name="Zaremba-Niedzwiedzka K."/>
            <person name="Martijn J."/>
            <person name="Lind A.E."/>
            <person name="van Eijk R."/>
            <person name="Schleper C."/>
            <person name="Guy L."/>
            <person name="Ettema T.J."/>
        </authorList>
    </citation>
    <scope>NUCLEOTIDE SEQUENCE</scope>
</reference>
<keyword evidence="1" id="KW-0472">Membrane</keyword>
<feature type="transmembrane region" description="Helical" evidence="1">
    <location>
        <begin position="6"/>
        <end position="27"/>
    </location>
</feature>
<gene>
    <name evidence="2" type="ORF">LCGC14_0729890</name>
</gene>
<proteinExistence type="predicted"/>
<keyword evidence="1" id="KW-1133">Transmembrane helix</keyword>
<dbReference type="EMBL" id="LAZR01001685">
    <property type="protein sequence ID" value="KKN40773.1"/>
    <property type="molecule type" value="Genomic_DNA"/>
</dbReference>
<comment type="caution">
    <text evidence="2">The sequence shown here is derived from an EMBL/GenBank/DDBJ whole genome shotgun (WGS) entry which is preliminary data.</text>
</comment>